<dbReference type="Gene3D" id="1.20.120.450">
    <property type="entry name" value="dinb family like domain"/>
    <property type="match status" value="1"/>
</dbReference>
<accession>A0AB39BJX7</accession>
<name>A0AB39BJX7_9MICO</name>
<gene>
    <name evidence="2" type="ORF">ABFY20_05145</name>
</gene>
<sequence>MAIVPDTKNWTWVLERECPECGFDSSATEASAVAGLVRENAAAWPAVLERAGVRERPDDATWSALEYGAHVRDVFRVSQKRFALMLAETDPEFADWDQDATAVEDRYGEQDPAVVARQLVEEGEALAALLESVPADAWERRGFRSDGSAFTVDTLARYVIHDPVHHLHDVHGD</sequence>
<dbReference type="InterPro" id="IPR034660">
    <property type="entry name" value="DinB/YfiT-like"/>
</dbReference>
<dbReference type="Pfam" id="PF12867">
    <property type="entry name" value="DinB_2"/>
    <property type="match status" value="1"/>
</dbReference>
<feature type="domain" description="DinB-like" evidence="1">
    <location>
        <begin position="47"/>
        <end position="168"/>
    </location>
</feature>
<dbReference type="InterPro" id="IPR024775">
    <property type="entry name" value="DinB-like"/>
</dbReference>
<proteinExistence type="predicted"/>
<dbReference type="RefSeq" id="WP_368498864.1">
    <property type="nucleotide sequence ID" value="NZ_CP162511.1"/>
</dbReference>
<dbReference type="AlphaFoldDB" id="A0AB39BJX7"/>
<evidence type="ECO:0000313" key="2">
    <source>
        <dbReference type="EMBL" id="XDI06483.1"/>
    </source>
</evidence>
<dbReference type="EMBL" id="CP162511">
    <property type="protein sequence ID" value="XDI06483.1"/>
    <property type="molecule type" value="Genomic_DNA"/>
</dbReference>
<organism evidence="2">
    <name type="scientific">Herbiconiux sp. A18JL235</name>
    <dbReference type="NCBI Taxonomy" id="3152363"/>
    <lineage>
        <taxon>Bacteria</taxon>
        <taxon>Bacillati</taxon>
        <taxon>Actinomycetota</taxon>
        <taxon>Actinomycetes</taxon>
        <taxon>Micrococcales</taxon>
        <taxon>Microbacteriaceae</taxon>
        <taxon>Herbiconiux</taxon>
    </lineage>
</organism>
<evidence type="ECO:0000259" key="1">
    <source>
        <dbReference type="Pfam" id="PF12867"/>
    </source>
</evidence>
<reference evidence="2" key="1">
    <citation type="submission" date="2024-05" db="EMBL/GenBank/DDBJ databases">
        <title>Herbiconiux sp. A18JL235.</title>
        <authorList>
            <person name="Zhang G."/>
        </authorList>
    </citation>
    <scope>NUCLEOTIDE SEQUENCE</scope>
    <source>
        <strain evidence="2">A18JL235</strain>
    </source>
</reference>
<protein>
    <submittedName>
        <fullName evidence="2">DinB family protein</fullName>
    </submittedName>
</protein>
<dbReference type="SUPFAM" id="SSF109854">
    <property type="entry name" value="DinB/YfiT-like putative metalloenzymes"/>
    <property type="match status" value="1"/>
</dbReference>